<dbReference type="EMBL" id="JAGJCB010000004">
    <property type="protein sequence ID" value="MBP0903460.1"/>
    <property type="molecule type" value="Genomic_DNA"/>
</dbReference>
<evidence type="ECO:0000313" key="2">
    <source>
        <dbReference type="Proteomes" id="UP000670776"/>
    </source>
</evidence>
<gene>
    <name evidence="1" type="ORF">J8H85_06435</name>
</gene>
<comment type="caution">
    <text evidence="1">The sequence shown here is derived from an EMBL/GenBank/DDBJ whole genome shotgun (WGS) entry which is preliminary data.</text>
</comment>
<protein>
    <recommendedName>
        <fullName evidence="3">Glycine dehydrogenase</fullName>
    </recommendedName>
</protein>
<accession>A0ABS4BTR8</accession>
<proteinExistence type="predicted"/>
<dbReference type="Proteomes" id="UP000670776">
    <property type="component" value="Unassembled WGS sequence"/>
</dbReference>
<organism evidence="1 2">
    <name type="scientific">Mariniflexile gromovii</name>
    <dbReference type="NCBI Taxonomy" id="362523"/>
    <lineage>
        <taxon>Bacteria</taxon>
        <taxon>Pseudomonadati</taxon>
        <taxon>Bacteroidota</taxon>
        <taxon>Flavobacteriia</taxon>
        <taxon>Flavobacteriales</taxon>
        <taxon>Flavobacteriaceae</taxon>
        <taxon>Mariniflexile</taxon>
    </lineage>
</organism>
<sequence>MFKRKLVLIMSDKIKLMLKCNEANHVCDKSQYKNASLWEKIKLNLHLIICRACRKYSKNNAKLTHTIKKANVVCLDKKCKENMKKELDKAIKETSIN</sequence>
<evidence type="ECO:0008006" key="3">
    <source>
        <dbReference type="Google" id="ProtNLM"/>
    </source>
</evidence>
<reference evidence="1 2" key="1">
    <citation type="submission" date="2021-04" db="EMBL/GenBank/DDBJ databases">
        <title>Mariniflexile gromovii gen. nov., sp. nov., a gliding bacterium isolated from the sea urchin Strongylocentrotus intermedius.</title>
        <authorList>
            <person name="Ko S."/>
            <person name="Le V."/>
            <person name="Ahn C.-Y."/>
            <person name="Oh H.-M."/>
        </authorList>
    </citation>
    <scope>NUCLEOTIDE SEQUENCE [LARGE SCALE GENOMIC DNA]</scope>
    <source>
        <strain evidence="1 2">KCTC 12570</strain>
    </source>
</reference>
<keyword evidence="2" id="KW-1185">Reference proteome</keyword>
<evidence type="ECO:0000313" key="1">
    <source>
        <dbReference type="EMBL" id="MBP0903460.1"/>
    </source>
</evidence>
<name>A0ABS4BTR8_9FLAO</name>